<dbReference type="GO" id="GO:0007029">
    <property type="term" value="P:endoplasmic reticulum organization"/>
    <property type="evidence" value="ECO:0007669"/>
    <property type="project" value="InterPro"/>
</dbReference>
<keyword evidence="5 7" id="KW-1133">Transmembrane helix</keyword>
<dbReference type="InterPro" id="IPR009787">
    <property type="entry name" value="Jagunal"/>
</dbReference>
<keyword evidence="9" id="KW-1185">Reference proteome</keyword>
<evidence type="ECO:0000313" key="9">
    <source>
        <dbReference type="Proteomes" id="UP000244005"/>
    </source>
</evidence>
<gene>
    <name evidence="8" type="ORF">MARPO_0039s0020</name>
</gene>
<evidence type="ECO:0000256" key="6">
    <source>
        <dbReference type="ARBA" id="ARBA00023136"/>
    </source>
</evidence>
<evidence type="ECO:0000256" key="1">
    <source>
        <dbReference type="ARBA" id="ARBA00004477"/>
    </source>
</evidence>
<organism evidence="8 9">
    <name type="scientific">Marchantia polymorpha</name>
    <name type="common">Common liverwort</name>
    <name type="synonym">Marchantia aquatica</name>
    <dbReference type="NCBI Taxonomy" id="3197"/>
    <lineage>
        <taxon>Eukaryota</taxon>
        <taxon>Viridiplantae</taxon>
        <taxon>Streptophyta</taxon>
        <taxon>Embryophyta</taxon>
        <taxon>Marchantiophyta</taxon>
        <taxon>Marchantiopsida</taxon>
        <taxon>Marchantiidae</taxon>
        <taxon>Marchantiales</taxon>
        <taxon>Marchantiaceae</taxon>
        <taxon>Marchantia</taxon>
    </lineage>
</organism>
<keyword evidence="6 7" id="KW-0472">Membrane</keyword>
<dbReference type="Proteomes" id="UP000244005">
    <property type="component" value="Unassembled WGS sequence"/>
</dbReference>
<dbReference type="PANTHER" id="PTHR20955">
    <property type="entry name" value="PROTEIN JAGUNAL HOMOLOG 1"/>
    <property type="match status" value="1"/>
</dbReference>
<accession>A0A2R6X326</accession>
<dbReference type="EMBL" id="KZ772711">
    <property type="protein sequence ID" value="PTQ40505.1"/>
    <property type="molecule type" value="Genomic_DNA"/>
</dbReference>
<feature type="transmembrane region" description="Helical" evidence="7">
    <location>
        <begin position="111"/>
        <end position="131"/>
    </location>
</feature>
<reference evidence="9" key="1">
    <citation type="journal article" date="2017" name="Cell">
        <title>Insights into land plant evolution garnered from the Marchantia polymorpha genome.</title>
        <authorList>
            <person name="Bowman J.L."/>
            <person name="Kohchi T."/>
            <person name="Yamato K.T."/>
            <person name="Jenkins J."/>
            <person name="Shu S."/>
            <person name="Ishizaki K."/>
            <person name="Yamaoka S."/>
            <person name="Nishihama R."/>
            <person name="Nakamura Y."/>
            <person name="Berger F."/>
            <person name="Adam C."/>
            <person name="Aki S.S."/>
            <person name="Althoff F."/>
            <person name="Araki T."/>
            <person name="Arteaga-Vazquez M.A."/>
            <person name="Balasubrmanian S."/>
            <person name="Barry K."/>
            <person name="Bauer D."/>
            <person name="Boehm C.R."/>
            <person name="Briginshaw L."/>
            <person name="Caballero-Perez J."/>
            <person name="Catarino B."/>
            <person name="Chen F."/>
            <person name="Chiyoda S."/>
            <person name="Chovatia M."/>
            <person name="Davies K.M."/>
            <person name="Delmans M."/>
            <person name="Demura T."/>
            <person name="Dierschke T."/>
            <person name="Dolan L."/>
            <person name="Dorantes-Acosta A.E."/>
            <person name="Eklund D.M."/>
            <person name="Florent S.N."/>
            <person name="Flores-Sandoval E."/>
            <person name="Fujiyama A."/>
            <person name="Fukuzawa H."/>
            <person name="Galik B."/>
            <person name="Grimanelli D."/>
            <person name="Grimwood J."/>
            <person name="Grossniklaus U."/>
            <person name="Hamada T."/>
            <person name="Haseloff J."/>
            <person name="Hetherington A.J."/>
            <person name="Higo A."/>
            <person name="Hirakawa Y."/>
            <person name="Hundley H.N."/>
            <person name="Ikeda Y."/>
            <person name="Inoue K."/>
            <person name="Inoue S.I."/>
            <person name="Ishida S."/>
            <person name="Jia Q."/>
            <person name="Kakita M."/>
            <person name="Kanazawa T."/>
            <person name="Kawai Y."/>
            <person name="Kawashima T."/>
            <person name="Kennedy M."/>
            <person name="Kinose K."/>
            <person name="Kinoshita T."/>
            <person name="Kohara Y."/>
            <person name="Koide E."/>
            <person name="Komatsu K."/>
            <person name="Kopischke S."/>
            <person name="Kubo M."/>
            <person name="Kyozuka J."/>
            <person name="Lagercrantz U."/>
            <person name="Lin S.S."/>
            <person name="Lindquist E."/>
            <person name="Lipzen A.M."/>
            <person name="Lu C.W."/>
            <person name="De Luna E."/>
            <person name="Martienssen R.A."/>
            <person name="Minamino N."/>
            <person name="Mizutani M."/>
            <person name="Mizutani M."/>
            <person name="Mochizuki N."/>
            <person name="Monte I."/>
            <person name="Mosher R."/>
            <person name="Nagasaki H."/>
            <person name="Nakagami H."/>
            <person name="Naramoto S."/>
            <person name="Nishitani K."/>
            <person name="Ohtani M."/>
            <person name="Okamoto T."/>
            <person name="Okumura M."/>
            <person name="Phillips J."/>
            <person name="Pollak B."/>
            <person name="Reinders A."/>
            <person name="Rovekamp M."/>
            <person name="Sano R."/>
            <person name="Sawa S."/>
            <person name="Schmid M.W."/>
            <person name="Shirakawa M."/>
            <person name="Solano R."/>
            <person name="Spunde A."/>
            <person name="Suetsugu N."/>
            <person name="Sugano S."/>
            <person name="Sugiyama A."/>
            <person name="Sun R."/>
            <person name="Suzuki Y."/>
            <person name="Takenaka M."/>
            <person name="Takezawa D."/>
            <person name="Tomogane H."/>
            <person name="Tsuzuki M."/>
            <person name="Ueda T."/>
            <person name="Umeda M."/>
            <person name="Ward J.M."/>
            <person name="Watanabe Y."/>
            <person name="Yazaki K."/>
            <person name="Yokoyama R."/>
            <person name="Yoshitake Y."/>
            <person name="Yotsui I."/>
            <person name="Zachgo S."/>
            <person name="Schmutz J."/>
        </authorList>
    </citation>
    <scope>NUCLEOTIDE SEQUENCE [LARGE SCALE GENOMIC DNA]</scope>
    <source>
        <strain evidence="9">Tak-1</strain>
    </source>
</reference>
<evidence type="ECO:0000256" key="2">
    <source>
        <dbReference type="ARBA" id="ARBA00008462"/>
    </source>
</evidence>
<evidence type="ECO:0000256" key="7">
    <source>
        <dbReference type="SAM" id="Phobius"/>
    </source>
</evidence>
<dbReference type="AlphaFoldDB" id="A0A2R6X326"/>
<comment type="subcellular location">
    <subcellularLocation>
        <location evidence="1">Endoplasmic reticulum membrane</location>
        <topology evidence="1">Multi-pass membrane protein</topology>
    </subcellularLocation>
</comment>
<evidence type="ECO:0000256" key="5">
    <source>
        <dbReference type="ARBA" id="ARBA00022989"/>
    </source>
</evidence>
<feature type="transmembrane region" description="Helical" evidence="7">
    <location>
        <begin position="82"/>
        <end position="104"/>
    </location>
</feature>
<sequence length="191" mass="20783">MRRNTRAAVSATHVHSQVSDNELDDLRGLQLVNGSLLVVTNLGLKKSTDGKRRLTRCIWAQATLQIIKAGLIAYAFSQHDRVAQSTAAACAFAMVAIVSGYLGLERGSLNLLKAYILCMAIAATLAAYPLYRQGCKGTGWSIYQRTAGDKHFASLKQLEGVQDVLSVTTQVLGLGIATNLLKYFTPEKRRL</sequence>
<keyword evidence="4" id="KW-0256">Endoplasmic reticulum</keyword>
<dbReference type="PANTHER" id="PTHR20955:SF1">
    <property type="entry name" value="PROTEIN JAGUNAL HOMOLOG 1"/>
    <property type="match status" value="1"/>
</dbReference>
<dbReference type="GO" id="GO:0005789">
    <property type="term" value="C:endoplasmic reticulum membrane"/>
    <property type="evidence" value="ECO:0007669"/>
    <property type="project" value="UniProtKB-SubCell"/>
</dbReference>
<keyword evidence="3 7" id="KW-0812">Transmembrane</keyword>
<evidence type="ECO:0000313" key="8">
    <source>
        <dbReference type="EMBL" id="PTQ40505.1"/>
    </source>
</evidence>
<dbReference type="Gramene" id="Mp3g17760.1">
    <property type="protein sequence ID" value="Mp3g17760.1.cds"/>
    <property type="gene ID" value="Mp3g17760"/>
</dbReference>
<protein>
    <submittedName>
        <fullName evidence="8">Uncharacterized protein</fullName>
    </submittedName>
</protein>
<feature type="transmembrane region" description="Helical" evidence="7">
    <location>
        <begin position="54"/>
        <end position="76"/>
    </location>
</feature>
<comment type="similarity">
    <text evidence="2">Belongs to the jagunal family.</text>
</comment>
<name>A0A2R6X326_MARPO</name>
<evidence type="ECO:0000256" key="4">
    <source>
        <dbReference type="ARBA" id="ARBA00022824"/>
    </source>
</evidence>
<evidence type="ECO:0000256" key="3">
    <source>
        <dbReference type="ARBA" id="ARBA00022692"/>
    </source>
</evidence>
<proteinExistence type="inferred from homology"/>